<reference evidence="1 2" key="1">
    <citation type="submission" date="2019-12" db="EMBL/GenBank/DDBJ databases">
        <authorList>
            <person name="Alioto T."/>
            <person name="Alioto T."/>
            <person name="Gomez Garrido J."/>
        </authorList>
    </citation>
    <scope>NUCLEOTIDE SEQUENCE [LARGE SCALE GENOMIC DNA]</scope>
</reference>
<name>A0A8S0P9N4_OLEEU</name>
<gene>
    <name evidence="1" type="ORF">OLEA9_A054569</name>
</gene>
<dbReference type="Gramene" id="OE9A054569T1">
    <property type="protein sequence ID" value="OE9A054569C1"/>
    <property type="gene ID" value="OE9A054569"/>
</dbReference>
<dbReference type="AlphaFoldDB" id="A0A8S0P9N4"/>
<dbReference type="Proteomes" id="UP000594638">
    <property type="component" value="Unassembled WGS sequence"/>
</dbReference>
<comment type="caution">
    <text evidence="1">The sequence shown here is derived from an EMBL/GenBank/DDBJ whole genome shotgun (WGS) entry which is preliminary data.</text>
</comment>
<evidence type="ECO:0000313" key="2">
    <source>
        <dbReference type="Proteomes" id="UP000594638"/>
    </source>
</evidence>
<accession>A0A8S0P9N4</accession>
<sequence length="197" mass="20968">MKKFRNKAKNGDKTTRVTNTRQEVVGVVEPRGEWQRTSGVRNVTTKLGPSPGIVPRLAPCPTSLSARGPQAQPPLGNFTTSNPLDHLLPLLVLRSVDSIAPSISVTIASSSQTVTPHMAPTLYIAPPNISTNVTQIPTTSPSEHTPVAPTTVATQRQAVVTAAISPIIPSLVPITINPMSVSSTYFDPLPVDMLERP</sequence>
<proteinExistence type="predicted"/>
<keyword evidence="2" id="KW-1185">Reference proteome</keyword>
<protein>
    <submittedName>
        <fullName evidence="1">Uncharacterized protein</fullName>
    </submittedName>
</protein>
<dbReference type="EMBL" id="CACTIH010000015">
    <property type="protein sequence ID" value="CAA2934477.1"/>
    <property type="molecule type" value="Genomic_DNA"/>
</dbReference>
<organism evidence="1 2">
    <name type="scientific">Olea europaea subsp. europaea</name>
    <dbReference type="NCBI Taxonomy" id="158383"/>
    <lineage>
        <taxon>Eukaryota</taxon>
        <taxon>Viridiplantae</taxon>
        <taxon>Streptophyta</taxon>
        <taxon>Embryophyta</taxon>
        <taxon>Tracheophyta</taxon>
        <taxon>Spermatophyta</taxon>
        <taxon>Magnoliopsida</taxon>
        <taxon>eudicotyledons</taxon>
        <taxon>Gunneridae</taxon>
        <taxon>Pentapetalae</taxon>
        <taxon>asterids</taxon>
        <taxon>lamiids</taxon>
        <taxon>Lamiales</taxon>
        <taxon>Oleaceae</taxon>
        <taxon>Oleeae</taxon>
        <taxon>Olea</taxon>
    </lineage>
</organism>
<evidence type="ECO:0000313" key="1">
    <source>
        <dbReference type="EMBL" id="CAA2934477.1"/>
    </source>
</evidence>